<reference evidence="1" key="1">
    <citation type="journal article" date="2014" name="Nat. Commun.">
        <title>The tobacco genome sequence and its comparison with those of tomato and potato.</title>
        <authorList>
            <person name="Sierro N."/>
            <person name="Battey J.N."/>
            <person name="Ouadi S."/>
            <person name="Bakaher N."/>
            <person name="Bovet L."/>
            <person name="Willig A."/>
            <person name="Goepfert S."/>
            <person name="Peitsch M.C."/>
            <person name="Ivanov N.V."/>
        </authorList>
    </citation>
    <scope>NUCLEOTIDE SEQUENCE [LARGE SCALE GENOMIC DNA]</scope>
</reference>
<dbReference type="Proteomes" id="UP000790787">
    <property type="component" value="Chromosome 1"/>
</dbReference>
<gene>
    <name evidence="2" type="primary">LOC142162833</name>
</gene>
<keyword evidence="1" id="KW-1185">Reference proteome</keyword>
<dbReference type="RefSeq" id="XP_075075906.1">
    <property type="nucleotide sequence ID" value="XM_075219805.1"/>
</dbReference>
<name>A0AC58RT45_TOBAC</name>
<organism evidence="1 2">
    <name type="scientific">Nicotiana tabacum</name>
    <name type="common">Common tobacco</name>
    <dbReference type="NCBI Taxonomy" id="4097"/>
    <lineage>
        <taxon>Eukaryota</taxon>
        <taxon>Viridiplantae</taxon>
        <taxon>Streptophyta</taxon>
        <taxon>Embryophyta</taxon>
        <taxon>Tracheophyta</taxon>
        <taxon>Spermatophyta</taxon>
        <taxon>Magnoliopsida</taxon>
        <taxon>eudicotyledons</taxon>
        <taxon>Gunneridae</taxon>
        <taxon>Pentapetalae</taxon>
        <taxon>asterids</taxon>
        <taxon>lamiids</taxon>
        <taxon>Solanales</taxon>
        <taxon>Solanaceae</taxon>
        <taxon>Nicotianoideae</taxon>
        <taxon>Nicotianeae</taxon>
        <taxon>Nicotiana</taxon>
    </lineage>
</organism>
<sequence length="707" mass="79789">MVEENRVLKQQMTEMCQVWANGQGPPFSSNGFPEFTPISTTVIPVSLSDQSYPPGFSHYLKYTTIAGTSVACFQKFDYILFNDPPVDVVANSSNVATVIVVDDVAKKKFEKDNKVVRGHLLNHMTNPLFDLFINYKSAKLIWDSLEKKYSTDDSAKKKYAVEKRIKFQMVDDKTVMEQEYENVTVNILNEGMEMCEILQANVLLENTFVKDMIKGKQKKGYVKKQNYFNKLEGHIQKSKGPCYRQGQSSKNEGKVLVQANLTEGGDVIVAVVVEANMVANKTDWILDTGALRHLCANKELFHNFEESADGKCVYIGNSTTTGVMGEGKILLKLTSGKPLGLNNVLYVPSLRRNLDSGALLNNAGLKLIFESDEVIIFRGGDFVGKGYFSVGLFVLNIAQEITNNANTFNSAYIDESIDLWYGRLGHNQNIPKKTFKNVTSRKIELFELAHSDLADFKNTVSKGGKKYYITFVNDFSRYTKVYLLKSKDEAEKEDLKTNNEAIRSIDASFLKEAIKSELDSIVSNLTWDLSDLPKRGFNQKKDIYYFDIYSPVTKIATIRTFVALAAIHDLVIHQMNVKTTFLNGDLEEERYISQPEGFVIQVQENKVCKLRKSLYGLKKAPKQWYENFNSTLVGYGFVVNASDTCVYSKMIGSDCMIRCLYVNDMLIFGPSVDVVKELKNFLSSKFEMKDLGEADMILGYISSHRVG</sequence>
<proteinExistence type="predicted"/>
<reference evidence="2" key="2">
    <citation type="submission" date="2025-08" db="UniProtKB">
        <authorList>
            <consortium name="RefSeq"/>
        </authorList>
    </citation>
    <scope>IDENTIFICATION</scope>
    <source>
        <tissue evidence="2">Leaf</tissue>
    </source>
</reference>
<evidence type="ECO:0000313" key="1">
    <source>
        <dbReference type="Proteomes" id="UP000790787"/>
    </source>
</evidence>
<accession>A0AC58RT45</accession>
<protein>
    <submittedName>
        <fullName evidence="2">Uncharacterized protein LOC142162833</fullName>
    </submittedName>
</protein>
<evidence type="ECO:0000313" key="2">
    <source>
        <dbReference type="RefSeq" id="XP_075075906.1"/>
    </source>
</evidence>